<dbReference type="OrthoDB" id="2530523at2759"/>
<proteinExistence type="predicted"/>
<evidence type="ECO:0000256" key="1">
    <source>
        <dbReference type="SAM" id="MobiDB-lite"/>
    </source>
</evidence>
<dbReference type="EMBL" id="AAHF01000006">
    <property type="protein sequence ID" value="EAL89202.2"/>
    <property type="molecule type" value="Genomic_DNA"/>
</dbReference>
<accession>Q4WLG2</accession>
<dbReference type="GeneID" id="3508555"/>
<name>Q4WLG2_ASPFU</name>
<dbReference type="RefSeq" id="XP_751240.2">
    <property type="nucleotide sequence ID" value="XM_746147.2"/>
</dbReference>
<reference evidence="2 3" key="1">
    <citation type="journal article" date="2005" name="Nature">
        <title>Genomic sequence of the pathogenic and allergenic filamentous fungus Aspergillus fumigatus.</title>
        <authorList>
            <person name="Nierman W.C."/>
            <person name="Pain A."/>
            <person name="Anderson M.J."/>
            <person name="Wortman J.R."/>
            <person name="Kim H.S."/>
            <person name="Arroyo J."/>
            <person name="Berriman M."/>
            <person name="Abe K."/>
            <person name="Archer D.B."/>
            <person name="Bermejo C."/>
            <person name="Bennett J."/>
            <person name="Bowyer P."/>
            <person name="Chen D."/>
            <person name="Collins M."/>
            <person name="Coulsen R."/>
            <person name="Davies R."/>
            <person name="Dyer P.S."/>
            <person name="Farman M."/>
            <person name="Fedorova N."/>
            <person name="Fedorova N."/>
            <person name="Feldblyum T.V."/>
            <person name="Fischer R."/>
            <person name="Fosker N."/>
            <person name="Fraser A."/>
            <person name="Garcia J.L."/>
            <person name="Garcia M.J."/>
            <person name="Goble A."/>
            <person name="Goldman G.H."/>
            <person name="Gomi K."/>
            <person name="Griffith-Jones S."/>
            <person name="Gwilliam R."/>
            <person name="Haas B."/>
            <person name="Haas H."/>
            <person name="Harris D."/>
            <person name="Horiuchi H."/>
            <person name="Huang J."/>
            <person name="Humphray S."/>
            <person name="Jimenez J."/>
            <person name="Keller N."/>
            <person name="Khouri H."/>
            <person name="Kitamoto K."/>
            <person name="Kobayashi T."/>
            <person name="Konzack S."/>
            <person name="Kulkarni R."/>
            <person name="Kumagai T."/>
            <person name="Lafon A."/>
            <person name="Latge J.P."/>
            <person name="Li W."/>
            <person name="Lord A."/>
            <person name="Lu C."/>
            <person name="Majoros W.H."/>
            <person name="May G.S."/>
            <person name="Miller B.L."/>
            <person name="Mohamoud Y."/>
            <person name="Molina M."/>
            <person name="Monod M."/>
            <person name="Mouyna I."/>
            <person name="Mulligan S."/>
            <person name="Murphy L."/>
            <person name="O'Neil S."/>
            <person name="Paulsen I."/>
            <person name="Penalva M.A."/>
            <person name="Pertea M."/>
            <person name="Price C."/>
            <person name="Pritchard B.L."/>
            <person name="Quail M.A."/>
            <person name="Rabbinowitsch E."/>
            <person name="Rawlins N."/>
            <person name="Rajandream M.A."/>
            <person name="Reichard U."/>
            <person name="Renauld H."/>
            <person name="Robson G.D."/>
            <person name="Rodriguez de Cordoba S."/>
            <person name="Rodriguez-Pena J.M."/>
            <person name="Ronning C.M."/>
            <person name="Rutter S."/>
            <person name="Salzberg S.L."/>
            <person name="Sanchez M."/>
            <person name="Sanchez-Ferrero J.C."/>
            <person name="Saunders D."/>
            <person name="Seeger K."/>
            <person name="Squares R."/>
            <person name="Squares S."/>
            <person name="Takeuchi M."/>
            <person name="Tekaia F."/>
            <person name="Turner G."/>
            <person name="Vazquez de Aldana C.R."/>
            <person name="Weidman J."/>
            <person name="White O."/>
            <person name="Woodward J."/>
            <person name="Yu J.H."/>
            <person name="Fraser C."/>
            <person name="Galagan J.E."/>
            <person name="Asai K."/>
            <person name="Machida M."/>
            <person name="Hall N."/>
            <person name="Barrell B."/>
            <person name="Denning D.W."/>
        </authorList>
    </citation>
    <scope>NUCLEOTIDE SEQUENCE [LARGE SCALE GENOMIC DNA]</scope>
    <source>
        <strain evidence="2 3">Af293</strain>
    </source>
</reference>
<dbReference type="KEGG" id="afm:AFUA_6G13640"/>
<feature type="compositionally biased region" description="Polar residues" evidence="1">
    <location>
        <begin position="278"/>
        <end position="294"/>
    </location>
</feature>
<feature type="compositionally biased region" description="Polar residues" evidence="1">
    <location>
        <begin position="43"/>
        <end position="63"/>
    </location>
</feature>
<feature type="region of interest" description="Disordered" evidence="1">
    <location>
        <begin position="272"/>
        <end position="304"/>
    </location>
</feature>
<dbReference type="Proteomes" id="UP000002530">
    <property type="component" value="Unassembled WGS sequence"/>
</dbReference>
<feature type="region of interest" description="Disordered" evidence="1">
    <location>
        <begin position="202"/>
        <end position="245"/>
    </location>
</feature>
<dbReference type="AlphaFoldDB" id="Q4WLG2"/>
<organism evidence="2 3">
    <name type="scientific">Aspergillus fumigatus (strain ATCC MYA-4609 / CBS 101355 / FGSC A1100 / Af293)</name>
    <name type="common">Neosartorya fumigata</name>
    <dbReference type="NCBI Taxonomy" id="330879"/>
    <lineage>
        <taxon>Eukaryota</taxon>
        <taxon>Fungi</taxon>
        <taxon>Dikarya</taxon>
        <taxon>Ascomycota</taxon>
        <taxon>Pezizomycotina</taxon>
        <taxon>Eurotiomycetes</taxon>
        <taxon>Eurotiomycetidae</taxon>
        <taxon>Eurotiales</taxon>
        <taxon>Aspergillaceae</taxon>
        <taxon>Aspergillus</taxon>
        <taxon>Aspergillus subgen. Fumigati</taxon>
    </lineage>
</organism>
<sequence length="398" mass="42309">MDPNATGYPSLQQQQQQQQHNAGYPVTSQSPHAQQFPFYPNAMPTSSFPQSKTPVQQPHQQHSFGPVPLQPGGPGGAMMPSAIHRPSFCVGCIVPSVWSLGHLVDRLSSTVQIPDGCHEIPVLPVWAISLTPFLNTSPCPVFISRKYLRSPHGNFSAAFTQPPVPATLSQFVPHQGTPTSNMSPSAAQNLTQNMASVAANSMLPAQQQQQQQQQHQQQQQQRPSQQPNQQQGSVPTAAQSPAAAAREKARVSTLLDINSILLQEVINLQAAGKAGGPPSQQASQENNPSPTSDQAADAAKGPTQKPSLEYVECMRRLQANLAYLATIADRAKKSGGVAPAAPAIMTPPPNLPAVNELYHKLNELFRPLKGAVGTPQPSPQGMPGNTKPSPSPAAESAV</sequence>
<dbReference type="HOGENOM" id="CLU_054781_0_0_1"/>
<protein>
    <recommendedName>
        <fullName evidence="4">Glutamine repeat protein-1</fullName>
    </recommendedName>
</protein>
<feature type="region of interest" description="Disordered" evidence="1">
    <location>
        <begin position="369"/>
        <end position="398"/>
    </location>
</feature>
<evidence type="ECO:0000313" key="3">
    <source>
        <dbReference type="Proteomes" id="UP000002530"/>
    </source>
</evidence>
<feature type="compositionally biased region" description="Low complexity" evidence="1">
    <location>
        <begin position="206"/>
        <end position="244"/>
    </location>
</feature>
<keyword evidence="3" id="KW-1185">Reference proteome</keyword>
<evidence type="ECO:0008006" key="4">
    <source>
        <dbReference type="Google" id="ProtNLM"/>
    </source>
</evidence>
<feature type="region of interest" description="Disordered" evidence="1">
    <location>
        <begin position="1"/>
        <end position="78"/>
    </location>
</feature>
<comment type="caution">
    <text evidence="2">The sequence shown here is derived from an EMBL/GenBank/DDBJ whole genome shotgun (WGS) entry which is preliminary data.</text>
</comment>
<dbReference type="eggNOG" id="ENOG502S7XT">
    <property type="taxonomic scope" value="Eukaryota"/>
</dbReference>
<gene>
    <name evidence="2" type="ORF">AFUA_6G13640</name>
</gene>
<dbReference type="OMA" id="QPGPAIM"/>
<dbReference type="InParanoid" id="Q4WLG2"/>
<evidence type="ECO:0000313" key="2">
    <source>
        <dbReference type="EMBL" id="EAL89202.2"/>
    </source>
</evidence>